<accession>A0A091K378</accession>
<organism evidence="2 3">
    <name type="scientific">Colius striatus</name>
    <name type="common">Speckled mousebird</name>
    <dbReference type="NCBI Taxonomy" id="57412"/>
    <lineage>
        <taxon>Eukaryota</taxon>
        <taxon>Metazoa</taxon>
        <taxon>Chordata</taxon>
        <taxon>Craniata</taxon>
        <taxon>Vertebrata</taxon>
        <taxon>Euteleostomi</taxon>
        <taxon>Archelosauria</taxon>
        <taxon>Archosauria</taxon>
        <taxon>Dinosauria</taxon>
        <taxon>Saurischia</taxon>
        <taxon>Theropoda</taxon>
        <taxon>Coelurosauria</taxon>
        <taxon>Aves</taxon>
        <taxon>Neognathae</taxon>
        <taxon>Neoaves</taxon>
        <taxon>Telluraves</taxon>
        <taxon>Coraciimorphae</taxon>
        <taxon>Coliiformes</taxon>
        <taxon>Coliidae</taxon>
        <taxon>Colius</taxon>
    </lineage>
</organism>
<name>A0A091K378_COLST</name>
<evidence type="ECO:0000256" key="1">
    <source>
        <dbReference type="SAM" id="MobiDB-lite"/>
    </source>
</evidence>
<dbReference type="Pfam" id="PF15760">
    <property type="entry name" value="DLEU7"/>
    <property type="match status" value="1"/>
</dbReference>
<dbReference type="PANTHER" id="PTHR36961:SF1">
    <property type="entry name" value="LEUKEMIA-ASSOCIATED PROTEIN 7"/>
    <property type="match status" value="1"/>
</dbReference>
<feature type="region of interest" description="Disordered" evidence="1">
    <location>
        <begin position="24"/>
        <end position="51"/>
    </location>
</feature>
<sequence length="221" mass="24910">MASPTSLLASIRYQAWALSTLQAAASPHPPHSPLQPSHYQSFTTGRSGPAWHSLGEEMEISEHGEAQELGEERKTPRKSPKGEESEDLSPLCSGEARPERLAWPRLTRRETLREMALHSKMSRLVEATSQLVQVEQTLLLPLLEQNPLPLHPKDSIEFRNICTHMALQRDSQQFESDLHEAHQCLKTIIGKLICSLEAFPLESYIPVRSALRQILRNLLAM</sequence>
<evidence type="ECO:0000313" key="3">
    <source>
        <dbReference type="Proteomes" id="UP000053615"/>
    </source>
</evidence>
<dbReference type="Proteomes" id="UP000053615">
    <property type="component" value="Unassembled WGS sequence"/>
</dbReference>
<evidence type="ECO:0000313" key="2">
    <source>
        <dbReference type="EMBL" id="KFP30618.1"/>
    </source>
</evidence>
<dbReference type="EMBL" id="KK540094">
    <property type="protein sequence ID" value="KFP30618.1"/>
    <property type="molecule type" value="Genomic_DNA"/>
</dbReference>
<feature type="compositionally biased region" description="Basic and acidic residues" evidence="1">
    <location>
        <begin position="63"/>
        <end position="74"/>
    </location>
</feature>
<reference evidence="2 3" key="1">
    <citation type="submission" date="2014-04" db="EMBL/GenBank/DDBJ databases">
        <title>Genome evolution of avian class.</title>
        <authorList>
            <person name="Zhang G."/>
            <person name="Li C."/>
        </authorList>
    </citation>
    <scope>NUCLEOTIDE SEQUENCE [LARGE SCALE GENOMIC DNA]</scope>
    <source>
        <strain evidence="2">BGI_N325</strain>
    </source>
</reference>
<protein>
    <submittedName>
        <fullName evidence="2">Leukemia-associated protein 7</fullName>
    </submittedName>
</protein>
<dbReference type="PANTHER" id="PTHR36961">
    <property type="entry name" value="LEUKEMIA-ASSOCIATED PROTEIN 7"/>
    <property type="match status" value="1"/>
</dbReference>
<proteinExistence type="predicted"/>
<keyword evidence="3" id="KW-1185">Reference proteome</keyword>
<gene>
    <name evidence="2" type="ORF">N325_07937</name>
</gene>
<dbReference type="AlphaFoldDB" id="A0A091K378"/>
<feature type="region of interest" description="Disordered" evidence="1">
    <location>
        <begin position="63"/>
        <end position="94"/>
    </location>
</feature>
<dbReference type="InterPro" id="IPR031510">
    <property type="entry name" value="DLEU7"/>
</dbReference>